<feature type="compositionally biased region" description="Low complexity" evidence="5">
    <location>
        <begin position="297"/>
        <end position="313"/>
    </location>
</feature>
<feature type="compositionally biased region" description="Basic residues" evidence="5">
    <location>
        <begin position="241"/>
        <end position="251"/>
    </location>
</feature>
<keyword evidence="3 6" id="KW-1133">Transmembrane helix</keyword>
<dbReference type="EMBL" id="JANBVO010000021">
    <property type="protein sequence ID" value="KAJ9142614.1"/>
    <property type="molecule type" value="Genomic_DNA"/>
</dbReference>
<keyword evidence="4 6" id="KW-0472">Membrane</keyword>
<keyword evidence="9" id="KW-1185">Reference proteome</keyword>
<dbReference type="InterPro" id="IPR050911">
    <property type="entry name" value="DRAM/TMEM150_Autophagy_Mod"/>
</dbReference>
<feature type="transmembrane region" description="Helical" evidence="6">
    <location>
        <begin position="98"/>
        <end position="119"/>
    </location>
</feature>
<comment type="subcellular location">
    <subcellularLocation>
        <location evidence="1">Endomembrane system</location>
        <topology evidence="1">Multi-pass membrane protein</topology>
    </subcellularLocation>
</comment>
<evidence type="ECO:0000256" key="5">
    <source>
        <dbReference type="SAM" id="MobiDB-lite"/>
    </source>
</evidence>
<organism evidence="8 9">
    <name type="scientific">Pleurostoma richardsiae</name>
    <dbReference type="NCBI Taxonomy" id="41990"/>
    <lineage>
        <taxon>Eukaryota</taxon>
        <taxon>Fungi</taxon>
        <taxon>Dikarya</taxon>
        <taxon>Ascomycota</taxon>
        <taxon>Pezizomycotina</taxon>
        <taxon>Sordariomycetes</taxon>
        <taxon>Sordariomycetidae</taxon>
        <taxon>Calosphaeriales</taxon>
        <taxon>Pleurostomataceae</taxon>
        <taxon>Pleurostoma</taxon>
    </lineage>
</organism>
<name>A0AA38RMP1_9PEZI</name>
<feature type="transmembrane region" description="Helical" evidence="6">
    <location>
        <begin position="7"/>
        <end position="30"/>
    </location>
</feature>
<dbReference type="AlphaFoldDB" id="A0AA38RMP1"/>
<reference evidence="8" key="1">
    <citation type="submission" date="2022-07" db="EMBL/GenBank/DDBJ databases">
        <title>Fungi with potential for degradation of polypropylene.</title>
        <authorList>
            <person name="Gostincar C."/>
        </authorList>
    </citation>
    <scope>NUCLEOTIDE SEQUENCE</scope>
    <source>
        <strain evidence="8">EXF-13308</strain>
    </source>
</reference>
<proteinExistence type="predicted"/>
<feature type="transmembrane region" description="Helical" evidence="6">
    <location>
        <begin position="60"/>
        <end position="77"/>
    </location>
</feature>
<feature type="region of interest" description="Disordered" evidence="5">
    <location>
        <begin position="241"/>
        <end position="313"/>
    </location>
</feature>
<feature type="transmembrane region" description="Helical" evidence="6">
    <location>
        <begin position="163"/>
        <end position="187"/>
    </location>
</feature>
<accession>A0AA38RMP1</accession>
<evidence type="ECO:0000256" key="4">
    <source>
        <dbReference type="ARBA" id="ARBA00023136"/>
    </source>
</evidence>
<dbReference type="InterPro" id="IPR019402">
    <property type="entry name" value="CWH43_N"/>
</dbReference>
<evidence type="ECO:0000256" key="1">
    <source>
        <dbReference type="ARBA" id="ARBA00004127"/>
    </source>
</evidence>
<dbReference type="PANTHER" id="PTHR21324">
    <property type="entry name" value="FASTING-INDUCIBLE INTEGRAL MEMBRANE PROTEIN TM6P1-RELATED"/>
    <property type="match status" value="1"/>
</dbReference>
<feature type="domain" description="CWH43-like N-terminal" evidence="7">
    <location>
        <begin position="6"/>
        <end position="221"/>
    </location>
</feature>
<feature type="transmembrane region" description="Helical" evidence="6">
    <location>
        <begin position="199"/>
        <end position="223"/>
    </location>
</feature>
<dbReference type="Proteomes" id="UP001174694">
    <property type="component" value="Unassembled WGS sequence"/>
</dbReference>
<feature type="transmembrane region" description="Helical" evidence="6">
    <location>
        <begin position="131"/>
        <end position="151"/>
    </location>
</feature>
<dbReference type="Pfam" id="PF10277">
    <property type="entry name" value="Frag1"/>
    <property type="match status" value="1"/>
</dbReference>
<evidence type="ECO:0000313" key="9">
    <source>
        <dbReference type="Proteomes" id="UP001174694"/>
    </source>
</evidence>
<evidence type="ECO:0000256" key="6">
    <source>
        <dbReference type="SAM" id="Phobius"/>
    </source>
</evidence>
<dbReference type="PANTHER" id="PTHR21324:SF2">
    <property type="entry name" value="EG:22E5.9 PROTEIN"/>
    <property type="match status" value="1"/>
</dbReference>
<gene>
    <name evidence="8" type="ORF">NKR23_g7119</name>
</gene>
<protein>
    <submittedName>
        <fullName evidence="8">FK506 suppressor Sfk1</fullName>
    </submittedName>
</protein>
<comment type="caution">
    <text evidence="8">The sequence shown here is derived from an EMBL/GenBank/DDBJ whole genome shotgun (WGS) entry which is preliminary data.</text>
</comment>
<sequence>MFRLSYWVFPVISGLVWCGMLLGLLLHWVIDTNEKHYASMSHSQTIAYISDIGASELKPLFIAGCCVTTVFLDLSFASDRWLRHRGRLVPNTTIGEKVLSGLTIAFAIVGTAGLILLSIFDTLRHPTLHDIFLLVFLAGYVLSAIFICWEYGRLGIRYREHPVLRISFWIKLTFVVVEVLLAVAFVSCTWTDHYNAGAIFEWVIAFIFSLYVFSFYVDLYPAVYTRHGRKMRVTGGQYHHHHHHHFGRHRGAASSDDTDGYPEHGNAQERYAAREMEEATTGSGSERGLTGAGGGAAAAAASGGANAGRTWHF</sequence>
<dbReference type="GO" id="GO:0005886">
    <property type="term" value="C:plasma membrane"/>
    <property type="evidence" value="ECO:0007669"/>
    <property type="project" value="TreeGrafter"/>
</dbReference>
<evidence type="ECO:0000259" key="7">
    <source>
        <dbReference type="Pfam" id="PF10277"/>
    </source>
</evidence>
<evidence type="ECO:0000313" key="8">
    <source>
        <dbReference type="EMBL" id="KAJ9142614.1"/>
    </source>
</evidence>
<evidence type="ECO:0000256" key="2">
    <source>
        <dbReference type="ARBA" id="ARBA00022692"/>
    </source>
</evidence>
<evidence type="ECO:0000256" key="3">
    <source>
        <dbReference type="ARBA" id="ARBA00022989"/>
    </source>
</evidence>
<dbReference type="GO" id="GO:0012505">
    <property type="term" value="C:endomembrane system"/>
    <property type="evidence" value="ECO:0007669"/>
    <property type="project" value="UniProtKB-SubCell"/>
</dbReference>
<keyword evidence="2 6" id="KW-0812">Transmembrane</keyword>